<gene>
    <name evidence="1" type="ORF">PSAN_19280</name>
    <name evidence="2" type="ORF">SAMN04490179_1292</name>
</gene>
<name>A0A1G9WNP2_9PSED</name>
<reference evidence="1 4" key="1">
    <citation type="submission" date="2015-01" db="EMBL/GenBank/DDBJ databases">
        <title>Genome Sequence of Pseudomonas antarctica CMS 35.</title>
        <authorList>
            <person name="Voget S."/>
            <person name="Chow J."/>
            <person name="Daniel R."/>
            <person name="Streit W."/>
        </authorList>
    </citation>
    <scope>NUCLEOTIDE SEQUENCE [LARGE SCALE GENOMIC DNA]</scope>
    <source>
        <strain evidence="1 4">CMS 35</strain>
    </source>
</reference>
<keyword evidence="4" id="KW-1185">Reference proteome</keyword>
<dbReference type="EMBL" id="JXDI01000001">
    <property type="protein sequence ID" value="KAF2409523.1"/>
    <property type="molecule type" value="Genomic_DNA"/>
</dbReference>
<sequence>MAVGYYVLALQQSVIGDLTSRDADVSCCYF</sequence>
<dbReference type="AlphaFoldDB" id="A0A1G9WNP2"/>
<evidence type="ECO:0000313" key="2">
    <source>
        <dbReference type="EMBL" id="SDM86174.1"/>
    </source>
</evidence>
<dbReference type="EMBL" id="LT629704">
    <property type="protein sequence ID" value="SDM86174.1"/>
    <property type="molecule type" value="Genomic_DNA"/>
</dbReference>
<proteinExistence type="predicted"/>
<organism evidence="2 3">
    <name type="scientific">Pseudomonas antarctica</name>
    <dbReference type="NCBI Taxonomy" id="219572"/>
    <lineage>
        <taxon>Bacteria</taxon>
        <taxon>Pseudomonadati</taxon>
        <taxon>Pseudomonadota</taxon>
        <taxon>Gammaproteobacteria</taxon>
        <taxon>Pseudomonadales</taxon>
        <taxon>Pseudomonadaceae</taxon>
        <taxon>Pseudomonas</taxon>
    </lineage>
</organism>
<evidence type="ECO:0000313" key="3">
    <source>
        <dbReference type="Proteomes" id="UP000182470"/>
    </source>
</evidence>
<reference evidence="2 3" key="2">
    <citation type="submission" date="2016-10" db="EMBL/GenBank/DDBJ databases">
        <authorList>
            <person name="de Groot N.N."/>
        </authorList>
    </citation>
    <scope>NUCLEOTIDE SEQUENCE [LARGE SCALE GENOMIC DNA]</scope>
    <source>
        <strain evidence="2 3">BS2772</strain>
    </source>
</reference>
<dbReference type="Proteomes" id="UP000182470">
    <property type="component" value="Chromosome I"/>
</dbReference>
<dbReference type="Proteomes" id="UP000748067">
    <property type="component" value="Unassembled WGS sequence"/>
</dbReference>
<protein>
    <submittedName>
        <fullName evidence="2">Uncharacterized protein</fullName>
    </submittedName>
</protein>
<evidence type="ECO:0000313" key="4">
    <source>
        <dbReference type="Proteomes" id="UP000748067"/>
    </source>
</evidence>
<accession>A0A1G9WNP2</accession>
<evidence type="ECO:0000313" key="1">
    <source>
        <dbReference type="EMBL" id="KAF2409523.1"/>
    </source>
</evidence>